<evidence type="ECO:0000313" key="2">
    <source>
        <dbReference type="EMBL" id="PVE44610.1"/>
    </source>
</evidence>
<dbReference type="Pfam" id="PF00403">
    <property type="entry name" value="HMA"/>
    <property type="match status" value="1"/>
</dbReference>
<dbReference type="EMBL" id="LFYT02000001">
    <property type="protein sequence ID" value="PVE44610.1"/>
    <property type="molecule type" value="Genomic_DNA"/>
</dbReference>
<dbReference type="STRING" id="1293045.H663_11635"/>
<dbReference type="RefSeq" id="WP_053173175.1">
    <property type="nucleotide sequence ID" value="NZ_LFYT02000001.1"/>
</dbReference>
<dbReference type="InterPro" id="IPR036163">
    <property type="entry name" value="HMA_dom_sf"/>
</dbReference>
<dbReference type="GO" id="GO:0046872">
    <property type="term" value="F:metal ion binding"/>
    <property type="evidence" value="ECO:0007669"/>
    <property type="project" value="InterPro"/>
</dbReference>
<reference evidence="2" key="1">
    <citation type="submission" date="2017-04" db="EMBL/GenBank/DDBJ databases">
        <title>Unexpected and diverse lifestyles within the genus Limnohabitans.</title>
        <authorList>
            <person name="Kasalicky V."/>
            <person name="Mehrshad M."/>
            <person name="Andrei S.-A."/>
            <person name="Salcher M."/>
            <person name="Kratochvilova H."/>
            <person name="Simek K."/>
            <person name="Ghai R."/>
        </authorList>
    </citation>
    <scope>NUCLEOTIDE SEQUENCE [LARGE SCALE GENOMIC DNA]</scope>
    <source>
        <strain evidence="2">II-D5</strain>
    </source>
</reference>
<dbReference type="CDD" id="cd00371">
    <property type="entry name" value="HMA"/>
    <property type="match status" value="1"/>
</dbReference>
<organism evidence="2 3">
    <name type="scientific">Limnohabitans planktonicus II-D5</name>
    <dbReference type="NCBI Taxonomy" id="1293045"/>
    <lineage>
        <taxon>Bacteria</taxon>
        <taxon>Pseudomonadati</taxon>
        <taxon>Pseudomonadota</taxon>
        <taxon>Betaproteobacteria</taxon>
        <taxon>Burkholderiales</taxon>
        <taxon>Comamonadaceae</taxon>
        <taxon>Limnohabitans</taxon>
    </lineage>
</organism>
<gene>
    <name evidence="2" type="ORF">H663_000905</name>
</gene>
<proteinExistence type="predicted"/>
<dbReference type="OrthoDB" id="9813965at2"/>
<name>A0A2T7UIV0_9BURK</name>
<dbReference type="Proteomes" id="UP000037507">
    <property type="component" value="Unassembled WGS sequence"/>
</dbReference>
<evidence type="ECO:0000313" key="3">
    <source>
        <dbReference type="Proteomes" id="UP000037507"/>
    </source>
</evidence>
<comment type="caution">
    <text evidence="2">The sequence shown here is derived from an EMBL/GenBank/DDBJ whole genome shotgun (WGS) entry which is preliminary data.</text>
</comment>
<feature type="domain" description="HMA" evidence="1">
    <location>
        <begin position="1"/>
        <end position="64"/>
    </location>
</feature>
<dbReference type="InterPro" id="IPR006121">
    <property type="entry name" value="HMA_dom"/>
</dbReference>
<dbReference type="SUPFAM" id="SSF55008">
    <property type="entry name" value="HMA, heavy metal-associated domain"/>
    <property type="match status" value="1"/>
</dbReference>
<dbReference type="Gene3D" id="3.30.70.100">
    <property type="match status" value="1"/>
</dbReference>
<accession>A0A2T7UIV0</accession>
<protein>
    <submittedName>
        <fullName evidence="2">Heavy metal transport/detoxification protein</fullName>
    </submittedName>
</protein>
<evidence type="ECO:0000259" key="1">
    <source>
        <dbReference type="PROSITE" id="PS50846"/>
    </source>
</evidence>
<sequence>MNQIFTVEGMTCGHCEKAVTQALLAVDSQAKITIDRLHNTVQVESEKPRDALAQAIAEEGYRVTV</sequence>
<dbReference type="AlphaFoldDB" id="A0A2T7UIV0"/>
<dbReference type="PROSITE" id="PS50846">
    <property type="entry name" value="HMA_2"/>
    <property type="match status" value="1"/>
</dbReference>
<keyword evidence="3" id="KW-1185">Reference proteome</keyword>